<keyword evidence="5" id="KW-1185">Reference proteome</keyword>
<dbReference type="Pfam" id="PF00072">
    <property type="entry name" value="Response_reg"/>
    <property type="match status" value="1"/>
</dbReference>
<proteinExistence type="predicted"/>
<dbReference type="Proteomes" id="UP000515344">
    <property type="component" value="Chromosome"/>
</dbReference>
<dbReference type="RefSeq" id="WP_182803279.1">
    <property type="nucleotide sequence ID" value="NZ_CP060007.1"/>
</dbReference>
<dbReference type="PROSITE" id="PS50930">
    <property type="entry name" value="HTH_LYTTR"/>
    <property type="match status" value="1"/>
</dbReference>
<dbReference type="PANTHER" id="PTHR37299:SF1">
    <property type="entry name" value="STAGE 0 SPORULATION PROTEIN A HOMOLOG"/>
    <property type="match status" value="1"/>
</dbReference>
<dbReference type="AlphaFoldDB" id="A0A7G5XH35"/>
<dbReference type="SMART" id="SM00850">
    <property type="entry name" value="LytTR"/>
    <property type="match status" value="1"/>
</dbReference>
<evidence type="ECO:0000313" key="4">
    <source>
        <dbReference type="EMBL" id="QNA44788.1"/>
    </source>
</evidence>
<dbReference type="SMART" id="SM00448">
    <property type="entry name" value="REC"/>
    <property type="match status" value="1"/>
</dbReference>
<organism evidence="4 5">
    <name type="scientific">Lacibacter sediminis</name>
    <dbReference type="NCBI Taxonomy" id="2760713"/>
    <lineage>
        <taxon>Bacteria</taxon>
        <taxon>Pseudomonadati</taxon>
        <taxon>Bacteroidota</taxon>
        <taxon>Chitinophagia</taxon>
        <taxon>Chitinophagales</taxon>
        <taxon>Chitinophagaceae</taxon>
        <taxon>Lacibacter</taxon>
    </lineage>
</organism>
<reference evidence="5" key="1">
    <citation type="submission" date="2020-08" db="EMBL/GenBank/DDBJ databases">
        <title>Lacibacter sp. S13-6-6 genome sequencing.</title>
        <authorList>
            <person name="Jin L."/>
        </authorList>
    </citation>
    <scope>NUCLEOTIDE SEQUENCE [LARGE SCALE GENOMIC DNA]</scope>
    <source>
        <strain evidence="5">S13-6-6</strain>
    </source>
</reference>
<accession>A0A7G5XH35</accession>
<dbReference type="Gene3D" id="2.40.50.1020">
    <property type="entry name" value="LytTr DNA-binding domain"/>
    <property type="match status" value="1"/>
</dbReference>
<dbReference type="InterPro" id="IPR011006">
    <property type="entry name" value="CheY-like_superfamily"/>
</dbReference>
<feature type="domain" description="HTH LytTR-type" evidence="3">
    <location>
        <begin position="148"/>
        <end position="251"/>
    </location>
</feature>
<dbReference type="GO" id="GO:0000156">
    <property type="term" value="F:phosphorelay response regulator activity"/>
    <property type="evidence" value="ECO:0007669"/>
    <property type="project" value="InterPro"/>
</dbReference>
<dbReference type="InterPro" id="IPR046947">
    <property type="entry name" value="LytR-like"/>
</dbReference>
<dbReference type="InterPro" id="IPR007492">
    <property type="entry name" value="LytTR_DNA-bd_dom"/>
</dbReference>
<protein>
    <submittedName>
        <fullName evidence="4">Response regulator</fullName>
    </submittedName>
</protein>
<name>A0A7G5XH35_9BACT</name>
<evidence type="ECO:0000259" key="3">
    <source>
        <dbReference type="PROSITE" id="PS50930"/>
    </source>
</evidence>
<dbReference type="Pfam" id="PF04397">
    <property type="entry name" value="LytTR"/>
    <property type="match status" value="1"/>
</dbReference>
<gene>
    <name evidence="4" type="ORF">H4075_00905</name>
</gene>
<dbReference type="SUPFAM" id="SSF52172">
    <property type="entry name" value="CheY-like"/>
    <property type="match status" value="1"/>
</dbReference>
<dbReference type="KEGG" id="lacs:H4075_00905"/>
<dbReference type="PANTHER" id="PTHR37299">
    <property type="entry name" value="TRANSCRIPTIONAL REGULATOR-RELATED"/>
    <property type="match status" value="1"/>
</dbReference>
<evidence type="ECO:0000259" key="2">
    <source>
        <dbReference type="PROSITE" id="PS50110"/>
    </source>
</evidence>
<keyword evidence="1" id="KW-0597">Phosphoprotein</keyword>
<dbReference type="InterPro" id="IPR001789">
    <property type="entry name" value="Sig_transdc_resp-reg_receiver"/>
</dbReference>
<feature type="modified residue" description="4-aspartylphosphate" evidence="1">
    <location>
        <position position="57"/>
    </location>
</feature>
<dbReference type="PROSITE" id="PS50110">
    <property type="entry name" value="RESPONSE_REGULATORY"/>
    <property type="match status" value="1"/>
</dbReference>
<dbReference type="EMBL" id="CP060007">
    <property type="protein sequence ID" value="QNA44788.1"/>
    <property type="molecule type" value="Genomic_DNA"/>
</dbReference>
<sequence length="255" mass="29542">MKQLRVIVVDDEADGIATLTKILRLNCPEVEIIATCNNAEVAAQQIQALQPDVVFLDIQMPGKSGIEMLADMQDRKFEIIFVTAHNEYMLQALQFSAADYLLKPVDEDRLIEAVNRVKDRLEQKNEPANIDVLLHNLQKNNRQQEMKLVVPTFKGFSVLKLEEIVVCEAEKNYTIFHLLNKKTITVSRTLLEYEKILQNTSFFRVHKTFMINLEHVVEYQRGEGGLVVMNNGMEVEVSRRKKEEFINKIKEVFRY</sequence>
<feature type="domain" description="Response regulatory" evidence="2">
    <location>
        <begin position="5"/>
        <end position="118"/>
    </location>
</feature>
<dbReference type="GO" id="GO:0003677">
    <property type="term" value="F:DNA binding"/>
    <property type="evidence" value="ECO:0007669"/>
    <property type="project" value="InterPro"/>
</dbReference>
<evidence type="ECO:0000256" key="1">
    <source>
        <dbReference type="PROSITE-ProRule" id="PRU00169"/>
    </source>
</evidence>
<evidence type="ECO:0000313" key="5">
    <source>
        <dbReference type="Proteomes" id="UP000515344"/>
    </source>
</evidence>
<dbReference type="Gene3D" id="3.40.50.2300">
    <property type="match status" value="1"/>
</dbReference>